<comment type="caution">
    <text evidence="1">The sequence shown here is derived from an EMBL/GenBank/DDBJ whole genome shotgun (WGS) entry which is preliminary data.</text>
</comment>
<keyword evidence="2" id="KW-1185">Reference proteome</keyword>
<proteinExistence type="predicted"/>
<dbReference type="Proteomes" id="UP001054945">
    <property type="component" value="Unassembled WGS sequence"/>
</dbReference>
<protein>
    <submittedName>
        <fullName evidence="1">Uncharacterized protein</fullName>
    </submittedName>
</protein>
<dbReference type="EMBL" id="BPLR01003466">
    <property type="protein sequence ID" value="GIX84956.1"/>
    <property type="molecule type" value="Genomic_DNA"/>
</dbReference>
<gene>
    <name evidence="1" type="ORF">CEXT_407271</name>
</gene>
<reference evidence="1 2" key="1">
    <citation type="submission" date="2021-06" db="EMBL/GenBank/DDBJ databases">
        <title>Caerostris extrusa draft genome.</title>
        <authorList>
            <person name="Kono N."/>
            <person name="Arakawa K."/>
        </authorList>
    </citation>
    <scope>NUCLEOTIDE SEQUENCE [LARGE SCALE GENOMIC DNA]</scope>
</reference>
<name>A0AAV4NMK7_CAEEX</name>
<evidence type="ECO:0000313" key="1">
    <source>
        <dbReference type="EMBL" id="GIX84956.1"/>
    </source>
</evidence>
<evidence type="ECO:0000313" key="2">
    <source>
        <dbReference type="Proteomes" id="UP001054945"/>
    </source>
</evidence>
<organism evidence="1 2">
    <name type="scientific">Caerostris extrusa</name>
    <name type="common">Bark spider</name>
    <name type="synonym">Caerostris bankana</name>
    <dbReference type="NCBI Taxonomy" id="172846"/>
    <lineage>
        <taxon>Eukaryota</taxon>
        <taxon>Metazoa</taxon>
        <taxon>Ecdysozoa</taxon>
        <taxon>Arthropoda</taxon>
        <taxon>Chelicerata</taxon>
        <taxon>Arachnida</taxon>
        <taxon>Araneae</taxon>
        <taxon>Araneomorphae</taxon>
        <taxon>Entelegynae</taxon>
        <taxon>Araneoidea</taxon>
        <taxon>Araneidae</taxon>
        <taxon>Caerostris</taxon>
    </lineage>
</organism>
<dbReference type="AlphaFoldDB" id="A0AAV4NMK7"/>
<accession>A0AAV4NMK7</accession>
<sequence>MNVISRKGNFSCIDGPLRFFSTAPRTNVSSFSPTDFLANFNISSIRLRVTSWKQRFFFLACQGGMLGKKRDKRKLDYFCFRFFRRTSPASIDHCVSFSHAPRANVSSFSPTDFLANFYISAVRLRVSSWKRRFFSWQAERNVGKSHNQKVFEKLLLPQNDLWGRRGHRGKGVASVQIMSQKHAVSQPLYNGLKRKPGQFLLEYSLSSSHSLSVE</sequence>